<dbReference type="InterPro" id="IPR008778">
    <property type="entry name" value="Pirin_C_dom"/>
</dbReference>
<gene>
    <name evidence="6" type="ORF">AT746_10015</name>
</gene>
<reference evidence="6 7" key="1">
    <citation type="submission" date="2015-12" db="EMBL/GenBank/DDBJ databases">
        <title>Complete genome of Lacimicrobium alkaliphilum KCTC 32984.</title>
        <authorList>
            <person name="Kim S.-G."/>
            <person name="Lee Y.-J."/>
        </authorList>
    </citation>
    <scope>NUCLEOTIDE SEQUENCE [LARGE SCALE GENOMIC DNA]</scope>
    <source>
        <strain evidence="6 7">YelD216</strain>
    </source>
</reference>
<evidence type="ECO:0000259" key="5">
    <source>
        <dbReference type="Pfam" id="PF05726"/>
    </source>
</evidence>
<comment type="similarity">
    <text evidence="1 3">Belongs to the pirin family.</text>
</comment>
<protein>
    <recommendedName>
        <fullName evidence="8">Quercetin 2,3-dioxygenase</fullName>
    </recommendedName>
</protein>
<dbReference type="GO" id="GO:0046872">
    <property type="term" value="F:metal ion binding"/>
    <property type="evidence" value="ECO:0007669"/>
    <property type="project" value="UniProtKB-KW"/>
</dbReference>
<feature type="binding site" evidence="2">
    <location>
        <position position="108"/>
    </location>
    <ligand>
        <name>Fe cation</name>
        <dbReference type="ChEBI" id="CHEBI:24875"/>
    </ligand>
</feature>
<feature type="domain" description="Pirin N-terminal" evidence="4">
    <location>
        <begin position="28"/>
        <end position="126"/>
    </location>
</feature>
<evidence type="ECO:0008006" key="8">
    <source>
        <dbReference type="Google" id="ProtNLM"/>
    </source>
</evidence>
<evidence type="ECO:0000313" key="7">
    <source>
        <dbReference type="Proteomes" id="UP000068447"/>
    </source>
</evidence>
<dbReference type="PANTHER" id="PTHR13903:SF8">
    <property type="entry name" value="PIRIN"/>
    <property type="match status" value="1"/>
</dbReference>
<dbReference type="InterPro" id="IPR012093">
    <property type="entry name" value="Pirin"/>
</dbReference>
<keyword evidence="2" id="KW-0408">Iron</keyword>
<dbReference type="InterPro" id="IPR011051">
    <property type="entry name" value="RmlC_Cupin_sf"/>
</dbReference>
<evidence type="ECO:0000259" key="4">
    <source>
        <dbReference type="Pfam" id="PF02678"/>
    </source>
</evidence>
<keyword evidence="7" id="KW-1185">Reference proteome</keyword>
<evidence type="ECO:0000256" key="3">
    <source>
        <dbReference type="RuleBase" id="RU003457"/>
    </source>
</evidence>
<accession>A0A0U2JIY4</accession>
<name>A0A0U2JIY4_9ALTE</name>
<comment type="cofactor">
    <cofactor evidence="2">
        <name>Fe cation</name>
        <dbReference type="ChEBI" id="CHEBI:24875"/>
    </cofactor>
    <text evidence="2">Binds 1 Fe cation per subunit.</text>
</comment>
<dbReference type="OrthoDB" id="9780903at2"/>
<dbReference type="Pfam" id="PF02678">
    <property type="entry name" value="Pirin"/>
    <property type="match status" value="1"/>
</dbReference>
<keyword evidence="2" id="KW-0479">Metal-binding</keyword>
<feature type="binding site" evidence="2">
    <location>
        <position position="66"/>
    </location>
    <ligand>
        <name>Fe cation</name>
        <dbReference type="ChEBI" id="CHEBI:24875"/>
    </ligand>
</feature>
<dbReference type="PIRSF" id="PIRSF006232">
    <property type="entry name" value="Pirin"/>
    <property type="match status" value="1"/>
</dbReference>
<dbReference type="AlphaFoldDB" id="A0A0U2JIY4"/>
<organism evidence="6 7">
    <name type="scientific">Lacimicrobium alkaliphilum</name>
    <dbReference type="NCBI Taxonomy" id="1526571"/>
    <lineage>
        <taxon>Bacteria</taxon>
        <taxon>Pseudomonadati</taxon>
        <taxon>Pseudomonadota</taxon>
        <taxon>Gammaproteobacteria</taxon>
        <taxon>Alteromonadales</taxon>
        <taxon>Alteromonadaceae</taxon>
        <taxon>Lacimicrobium</taxon>
    </lineage>
</organism>
<dbReference type="Proteomes" id="UP000068447">
    <property type="component" value="Chromosome"/>
</dbReference>
<dbReference type="CDD" id="cd02909">
    <property type="entry name" value="cupin_pirin_N"/>
    <property type="match status" value="1"/>
</dbReference>
<dbReference type="KEGG" id="lal:AT746_10015"/>
<feature type="domain" description="Pirin C-terminal" evidence="5">
    <location>
        <begin position="182"/>
        <end position="280"/>
    </location>
</feature>
<dbReference type="InterPro" id="IPR003829">
    <property type="entry name" value="Pirin_N_dom"/>
</dbReference>
<sequence>MVGENRMDRKISRKVRGVKTSDGAGVALTRIIGQPGLPRLDPFLMLDEFGSDKPNDYLAGFPPHPHRGFQTVTYMLQGKMGHKDSVGNEGIIESGGLQWMNAGSGIIHEEMPQQTEGLLRGFQLWVNLPAKEKMSAPDYQDIPAAKVPKLNLKEGIVVRLLSGELAGQSGPVKTQAVAPLFFDLHADRAGEISLPVEQGHNGFVYCYQGNLKIAGEDLKTGELAVLDDGERVSLMLQANTRLILVAARPIGEPIVQYGPFVMNTQDQIHQALRDYQQGRLVKTPDSGTS</sequence>
<dbReference type="InterPro" id="IPR014710">
    <property type="entry name" value="RmlC-like_jellyroll"/>
</dbReference>
<dbReference type="EMBL" id="CP013650">
    <property type="protein sequence ID" value="ALS98566.1"/>
    <property type="molecule type" value="Genomic_DNA"/>
</dbReference>
<feature type="binding site" evidence="2">
    <location>
        <position position="64"/>
    </location>
    <ligand>
        <name>Fe cation</name>
        <dbReference type="ChEBI" id="CHEBI:24875"/>
    </ligand>
</feature>
<evidence type="ECO:0000256" key="1">
    <source>
        <dbReference type="ARBA" id="ARBA00008416"/>
    </source>
</evidence>
<dbReference type="PANTHER" id="PTHR13903">
    <property type="entry name" value="PIRIN-RELATED"/>
    <property type="match status" value="1"/>
</dbReference>
<proteinExistence type="inferred from homology"/>
<evidence type="ECO:0000313" key="6">
    <source>
        <dbReference type="EMBL" id="ALS98566.1"/>
    </source>
</evidence>
<dbReference type="Gene3D" id="2.60.120.10">
    <property type="entry name" value="Jelly Rolls"/>
    <property type="match status" value="2"/>
</dbReference>
<feature type="binding site" evidence="2">
    <location>
        <position position="110"/>
    </location>
    <ligand>
        <name>Fe cation</name>
        <dbReference type="ChEBI" id="CHEBI:24875"/>
    </ligand>
</feature>
<dbReference type="STRING" id="1526571.AT746_10015"/>
<dbReference type="CDD" id="cd02247">
    <property type="entry name" value="cupin_pirin_C"/>
    <property type="match status" value="1"/>
</dbReference>
<dbReference type="SUPFAM" id="SSF51182">
    <property type="entry name" value="RmlC-like cupins"/>
    <property type="match status" value="1"/>
</dbReference>
<dbReference type="Pfam" id="PF05726">
    <property type="entry name" value="Pirin_C"/>
    <property type="match status" value="1"/>
</dbReference>
<evidence type="ECO:0000256" key="2">
    <source>
        <dbReference type="PIRSR" id="PIRSR006232-1"/>
    </source>
</evidence>